<dbReference type="CDD" id="cd02440">
    <property type="entry name" value="AdoMet_MTases"/>
    <property type="match status" value="1"/>
</dbReference>
<evidence type="ECO:0000313" key="4">
    <source>
        <dbReference type="Proteomes" id="UP000448762"/>
    </source>
</evidence>
<evidence type="ECO:0000313" key="3">
    <source>
        <dbReference type="EMBL" id="KAA0691078.1"/>
    </source>
</evidence>
<protein>
    <submittedName>
        <fullName evidence="3">Class I SAM-dependent methyltransferase</fullName>
    </submittedName>
</protein>
<dbReference type="AlphaFoldDB" id="A0A7V7GNE1"/>
<dbReference type="InterPro" id="IPR013216">
    <property type="entry name" value="Methyltransf_11"/>
</dbReference>
<dbReference type="GO" id="GO:0032259">
    <property type="term" value="P:methylation"/>
    <property type="evidence" value="ECO:0007669"/>
    <property type="project" value="UniProtKB-KW"/>
</dbReference>
<evidence type="ECO:0000256" key="1">
    <source>
        <dbReference type="ARBA" id="ARBA00022679"/>
    </source>
</evidence>
<name>A0A7V7GNE1_ENTFC</name>
<feature type="domain" description="Methyltransferase type 11" evidence="2">
    <location>
        <begin position="44"/>
        <end position="139"/>
    </location>
</feature>
<dbReference type="PANTHER" id="PTHR43861:SF3">
    <property type="entry name" value="PUTATIVE (AFU_ORTHOLOGUE AFUA_2G14390)-RELATED"/>
    <property type="match status" value="1"/>
</dbReference>
<accession>A0A7V7GNE1</accession>
<keyword evidence="3" id="KW-0489">Methyltransferase</keyword>
<sequence length="201" mass="22604">MMTKNIFDSIANHYDSLDRQALAKIIREELTTYLPRDNHQKVLLDYGSGTGLVSLPLAERFKELIIADASETMLKMAEEKIQAADLKNVRTIHADASVEFPAVQADVILLSLVLLHIPDTETILMKLYELLAPGGQLIIVDFDKNEQISHPKVHNGFIQEELNDRLKKTGFVSTASHTFHHGEKLFMNKHASLFLSISQKA</sequence>
<dbReference type="Gene3D" id="3.40.50.150">
    <property type="entry name" value="Vaccinia Virus protein VP39"/>
    <property type="match status" value="1"/>
</dbReference>
<dbReference type="GO" id="GO:0008757">
    <property type="term" value="F:S-adenosylmethionine-dependent methyltransferase activity"/>
    <property type="evidence" value="ECO:0007669"/>
    <property type="project" value="InterPro"/>
</dbReference>
<dbReference type="InterPro" id="IPR029063">
    <property type="entry name" value="SAM-dependent_MTases_sf"/>
</dbReference>
<evidence type="ECO:0000259" key="2">
    <source>
        <dbReference type="Pfam" id="PF08241"/>
    </source>
</evidence>
<dbReference type="Pfam" id="PF08241">
    <property type="entry name" value="Methyltransf_11"/>
    <property type="match status" value="1"/>
</dbReference>
<gene>
    <name evidence="3" type="ORF">DTX73_06085</name>
</gene>
<reference evidence="3 4" key="1">
    <citation type="submission" date="2018-07" db="EMBL/GenBank/DDBJ databases">
        <title>High quality draft genome sequencing of Enterococcus faecium exhibiting probiotic potential isolated from mucus of freshwater fish.</title>
        <authorList>
            <person name="El-Jeni R."/>
            <person name="Ghedira K."/>
            <person name="Abdelhak S."/>
            <person name="El-Bour M."/>
            <person name="Bouhaouala-Zahar B."/>
        </authorList>
    </citation>
    <scope>NUCLEOTIDE SEQUENCE [LARGE SCALE GENOMIC DNA]</scope>
    <source>
        <strain evidence="3 4">R.A73</strain>
    </source>
</reference>
<dbReference type="PANTHER" id="PTHR43861">
    <property type="entry name" value="TRANS-ACONITATE 2-METHYLTRANSFERASE-RELATED"/>
    <property type="match status" value="1"/>
</dbReference>
<proteinExistence type="predicted"/>
<dbReference type="SUPFAM" id="SSF53335">
    <property type="entry name" value="S-adenosyl-L-methionine-dependent methyltransferases"/>
    <property type="match status" value="1"/>
</dbReference>
<dbReference type="Proteomes" id="UP000448762">
    <property type="component" value="Unassembled WGS sequence"/>
</dbReference>
<comment type="caution">
    <text evidence="3">The sequence shown here is derived from an EMBL/GenBank/DDBJ whole genome shotgun (WGS) entry which is preliminary data.</text>
</comment>
<organism evidence="3 4">
    <name type="scientific">Enterococcus faecium</name>
    <name type="common">Streptococcus faecium</name>
    <dbReference type="NCBI Taxonomy" id="1352"/>
    <lineage>
        <taxon>Bacteria</taxon>
        <taxon>Bacillati</taxon>
        <taxon>Bacillota</taxon>
        <taxon>Bacilli</taxon>
        <taxon>Lactobacillales</taxon>
        <taxon>Enterococcaceae</taxon>
        <taxon>Enterococcus</taxon>
    </lineage>
</organism>
<dbReference type="EMBL" id="QOVC01000004">
    <property type="protein sequence ID" value="KAA0691078.1"/>
    <property type="molecule type" value="Genomic_DNA"/>
</dbReference>
<keyword evidence="1 3" id="KW-0808">Transferase</keyword>